<dbReference type="InterPro" id="IPR038670">
    <property type="entry name" value="HslJ-like_sf"/>
</dbReference>
<dbReference type="HOGENOM" id="CLU_043917_0_0_6"/>
<protein>
    <submittedName>
        <fullName evidence="2">Putative lipoprotein</fullName>
    </submittedName>
</protein>
<dbReference type="Gene3D" id="2.40.128.640">
    <property type="match status" value="1"/>
</dbReference>
<dbReference type="Proteomes" id="UP000004263">
    <property type="component" value="Unassembled WGS sequence"/>
</dbReference>
<evidence type="ECO:0000259" key="1">
    <source>
        <dbReference type="Pfam" id="PF03724"/>
    </source>
</evidence>
<dbReference type="Pfam" id="PF03724">
    <property type="entry name" value="META"/>
    <property type="match status" value="1"/>
</dbReference>
<dbReference type="Gene3D" id="2.40.128.270">
    <property type="match status" value="1"/>
</dbReference>
<evidence type="ECO:0000313" key="3">
    <source>
        <dbReference type="Proteomes" id="UP000004263"/>
    </source>
</evidence>
<accession>Q1N1F1</accession>
<dbReference type="PANTHER" id="PTHR35535:SF1">
    <property type="entry name" value="HEAT SHOCK PROTEIN HSLJ"/>
    <property type="match status" value="1"/>
</dbReference>
<dbReference type="AlphaFoldDB" id="Q1N1F1"/>
<keyword evidence="2" id="KW-0449">Lipoprotein</keyword>
<reference evidence="2 3" key="1">
    <citation type="submission" date="2006-03" db="EMBL/GenBank/DDBJ databases">
        <authorList>
            <person name="Pinhassi J."/>
            <person name="Pedros-Alio C."/>
            <person name="Ferriera S."/>
            <person name="Johnson J."/>
            <person name="Kravitz S."/>
            <person name="Halpern A."/>
            <person name="Remington K."/>
            <person name="Beeson K."/>
            <person name="Tran B."/>
            <person name="Rogers Y.-H."/>
            <person name="Friedman R."/>
            <person name="Venter J.C."/>
        </authorList>
    </citation>
    <scope>NUCLEOTIDE SEQUENCE [LARGE SCALE GENOMIC DNA]</scope>
    <source>
        <strain evidence="2 3">RED65</strain>
    </source>
</reference>
<dbReference type="InterPro" id="IPR005184">
    <property type="entry name" value="DUF306_Meta_HslJ"/>
</dbReference>
<organism evidence="2 3">
    <name type="scientific">Bermanella marisrubri</name>
    <dbReference type="NCBI Taxonomy" id="207949"/>
    <lineage>
        <taxon>Bacteria</taxon>
        <taxon>Pseudomonadati</taxon>
        <taxon>Pseudomonadota</taxon>
        <taxon>Gammaproteobacteria</taxon>
        <taxon>Oceanospirillales</taxon>
        <taxon>Oceanospirillaceae</taxon>
        <taxon>Bermanella</taxon>
    </lineage>
</organism>
<dbReference type="InterPro" id="IPR053147">
    <property type="entry name" value="Hsp_HslJ-like"/>
</dbReference>
<keyword evidence="3" id="KW-1185">Reference proteome</keyword>
<name>Q1N1F1_9GAMM</name>
<dbReference type="PROSITE" id="PS51257">
    <property type="entry name" value="PROKAR_LIPOPROTEIN"/>
    <property type="match status" value="1"/>
</dbReference>
<dbReference type="InterPro" id="IPR007298">
    <property type="entry name" value="Cu-R_lipoprotein_NlpE"/>
</dbReference>
<dbReference type="EMBL" id="AAQH01000010">
    <property type="protein sequence ID" value="EAT12099.1"/>
    <property type="molecule type" value="Genomic_DNA"/>
</dbReference>
<gene>
    <name evidence="2" type="ORF">RED65_03635</name>
</gene>
<comment type="caution">
    <text evidence="2">The sequence shown here is derived from an EMBL/GenBank/DDBJ whole genome shotgun (WGS) entry which is preliminary data.</text>
</comment>
<dbReference type="STRING" id="207949.RED65_03635"/>
<dbReference type="Pfam" id="PF04170">
    <property type="entry name" value="NlpE"/>
    <property type="match status" value="1"/>
</dbReference>
<dbReference type="RefSeq" id="WP_007019059.1">
    <property type="nucleotide sequence ID" value="NZ_CH724120.1"/>
</dbReference>
<proteinExistence type="predicted"/>
<evidence type="ECO:0000313" key="2">
    <source>
        <dbReference type="EMBL" id="EAT12099.1"/>
    </source>
</evidence>
<sequence length="262" mass="29825">MRFSIILTASLLLSACSNLQHEHKANSQHTSRNSLDWATSYYGQLPCADCPGIETQIRLFDFDEEANHGHYQRLSNYLGQPNSRFFKESGTFRWTADGNSIELIKEGQVSNTWRVFEDSLLMLEQNENPIETSMSKAYRLNKLSTKQRLAGEMQPRTWVFSEILGHTLDSSSEAFLAFNVDEMRAAGFTSCNRLTGPIEVSDQQLRFGRLAMTRRACPESSIESQVLQVLHRTAHYQFQQYALVLLDSDKQTLAKLGLSVKE</sequence>
<feature type="domain" description="DUF306" evidence="1">
    <location>
        <begin position="153"/>
        <end position="255"/>
    </location>
</feature>
<dbReference type="PANTHER" id="PTHR35535">
    <property type="entry name" value="HEAT SHOCK PROTEIN HSLJ"/>
    <property type="match status" value="1"/>
</dbReference>
<dbReference type="OrthoDB" id="5348860at2"/>